<name>A0ACC3TCV4_9ASCO</name>
<organism evidence="1 2">
    <name type="scientific">Lipomyces orientalis</name>
    <dbReference type="NCBI Taxonomy" id="1233043"/>
    <lineage>
        <taxon>Eukaryota</taxon>
        <taxon>Fungi</taxon>
        <taxon>Dikarya</taxon>
        <taxon>Ascomycota</taxon>
        <taxon>Saccharomycotina</taxon>
        <taxon>Lipomycetes</taxon>
        <taxon>Lipomycetales</taxon>
        <taxon>Lipomycetaceae</taxon>
        <taxon>Lipomyces</taxon>
    </lineage>
</organism>
<protein>
    <submittedName>
        <fullName evidence="1">Uncharacterized protein</fullName>
    </submittedName>
</protein>
<evidence type="ECO:0000313" key="2">
    <source>
        <dbReference type="Proteomes" id="UP001489719"/>
    </source>
</evidence>
<dbReference type="Proteomes" id="UP001489719">
    <property type="component" value="Unassembled WGS sequence"/>
</dbReference>
<accession>A0ACC3TCV4</accession>
<reference evidence="2" key="1">
    <citation type="journal article" date="2024" name="Front. Bioeng. Biotechnol.">
        <title>Genome-scale model development and genomic sequencing of the oleaginous clade Lipomyces.</title>
        <authorList>
            <person name="Czajka J.J."/>
            <person name="Han Y."/>
            <person name="Kim J."/>
            <person name="Mondo S.J."/>
            <person name="Hofstad B.A."/>
            <person name="Robles A."/>
            <person name="Haridas S."/>
            <person name="Riley R."/>
            <person name="LaButti K."/>
            <person name="Pangilinan J."/>
            <person name="Andreopoulos W."/>
            <person name="Lipzen A."/>
            <person name="Yan J."/>
            <person name="Wang M."/>
            <person name="Ng V."/>
            <person name="Grigoriev I.V."/>
            <person name="Spatafora J.W."/>
            <person name="Magnuson J.K."/>
            <person name="Baker S.E."/>
            <person name="Pomraning K.R."/>
        </authorList>
    </citation>
    <scope>NUCLEOTIDE SEQUENCE [LARGE SCALE GENOMIC DNA]</scope>
    <source>
        <strain evidence="2">CBS 10300</strain>
    </source>
</reference>
<comment type="caution">
    <text evidence="1">The sequence shown here is derived from an EMBL/GenBank/DDBJ whole genome shotgun (WGS) entry which is preliminary data.</text>
</comment>
<feature type="non-terminal residue" evidence="1">
    <location>
        <position position="329"/>
    </location>
</feature>
<keyword evidence="2" id="KW-1185">Reference proteome</keyword>
<dbReference type="EMBL" id="MU970389">
    <property type="protein sequence ID" value="KAK9318701.1"/>
    <property type="molecule type" value="Genomic_DNA"/>
</dbReference>
<gene>
    <name evidence="1" type="ORF">V1517DRAFT_349758</name>
</gene>
<evidence type="ECO:0000313" key="1">
    <source>
        <dbReference type="EMBL" id="KAK9318701.1"/>
    </source>
</evidence>
<proteinExistence type="predicted"/>
<sequence>MPRIQSNNNNSDNCQPTFTDTSSASTPSPPAIFPTPPLTFGAFESTTEQHVSEDQQPLMAISSASIGSSNEGSIPSNTIRSLIAPPQLPAVGGDLALQNEIFLHNTQMQAVRQKYALRPKGTSQAYDPIQRRFTEWCDKRQFVDGQLATESKLIAFLQTELIEKGCRNRKEPYTVNTLKLHVAAITDLWKQQVDFGINPHQRPRTANVQAILSSYSMKAHERRRQNYADRGAGSIFDGYNSEGMLNIARTTLARPDGYGDRVQGLLDFFLGNYMLLRGNNRREIELADLYLLPLENEGPTKCNVLVILLCNGKTNQHGRVDHAGAMRNQ</sequence>